<dbReference type="AlphaFoldDB" id="A0A6L8ME94"/>
<dbReference type="PANTHER" id="PTHR43772">
    <property type="entry name" value="ENDO-1,4-BETA-XYLANASE"/>
    <property type="match status" value="1"/>
</dbReference>
<keyword evidence="2" id="KW-0858">Xylan degradation</keyword>
<dbReference type="Gene3D" id="2.60.120.260">
    <property type="entry name" value="Galactose-binding domain-like"/>
    <property type="match status" value="1"/>
</dbReference>
<dbReference type="GO" id="GO:0030246">
    <property type="term" value="F:carbohydrate binding"/>
    <property type="evidence" value="ECO:0007669"/>
    <property type="project" value="InterPro"/>
</dbReference>
<evidence type="ECO:0000313" key="12">
    <source>
        <dbReference type="EMBL" id="MYM80579.1"/>
    </source>
</evidence>
<dbReference type="CDD" id="cd04084">
    <property type="entry name" value="CBM6_xylanase-like"/>
    <property type="match status" value="1"/>
</dbReference>
<sequence length="463" mass="51031">MPTFINARAALLALVACGFTSASAFAANPIIQTSFTADPAPLVIGDTVFLYTTHDEDDALEFKMLDWKLYTSKDMVNWTDHGTVADLSIFPWANQHNDAWAPQVIARNGKYYLYAPVTVAGSPRNVIGVAVSDSPYGPFKDPLGRPLIGRGEGNFDPTVLIDDDGQAYLYWGNPHLSYVKLNRDMVSYAGEITRIDAKPRNYQEGPWVYKRNGKYYLAYASTCCSEGLGYAISDSPTGPFEFKGQIMDSSPLSTGNHPGIIDFKGKSYVFGLNYRLNWAQTPLHHERRSVTVADFTYRPDGTIPTLPFWNTTGVQQVEHLSPYRRVEGETIAWESRLKRDRDMPFDWAPGVRSARDPQAGMYITPVAARAYVQVAGVDFGRKAPKTFKVSVASATPGGKIEVRVGSTEGTLIATVEVPATGAASAWRTVTVPSANVTGTQDVYLVLNAHGRHVPFGIDYWQFE</sequence>
<evidence type="ECO:0000256" key="7">
    <source>
        <dbReference type="PIRSR" id="PIRSR606710-1"/>
    </source>
</evidence>
<reference evidence="12 13" key="1">
    <citation type="submission" date="2019-12" db="EMBL/GenBank/DDBJ databases">
        <title>Novel species isolated from a subtropical stream in China.</title>
        <authorList>
            <person name="Lu H."/>
        </authorList>
    </citation>
    <scope>NUCLEOTIDE SEQUENCE [LARGE SCALE GENOMIC DNA]</scope>
    <source>
        <strain evidence="12 13">FT50W</strain>
    </source>
</reference>
<dbReference type="Pfam" id="PF03422">
    <property type="entry name" value="CBM_6"/>
    <property type="match status" value="1"/>
</dbReference>
<name>A0A6L8ME94_9BURK</name>
<dbReference type="InterPro" id="IPR008979">
    <property type="entry name" value="Galactose-bd-like_sf"/>
</dbReference>
<evidence type="ECO:0000313" key="13">
    <source>
        <dbReference type="Proteomes" id="UP000474565"/>
    </source>
</evidence>
<evidence type="ECO:0000256" key="1">
    <source>
        <dbReference type="ARBA" id="ARBA00009865"/>
    </source>
</evidence>
<evidence type="ECO:0000259" key="11">
    <source>
        <dbReference type="PROSITE" id="PS51175"/>
    </source>
</evidence>
<keyword evidence="3 10" id="KW-0732">Signal</keyword>
<keyword evidence="2" id="KW-0624">Polysaccharide degradation</keyword>
<evidence type="ECO:0000256" key="5">
    <source>
        <dbReference type="ARBA" id="ARBA00023277"/>
    </source>
</evidence>
<feature type="signal peptide" evidence="10">
    <location>
        <begin position="1"/>
        <end position="26"/>
    </location>
</feature>
<evidence type="ECO:0000256" key="10">
    <source>
        <dbReference type="SAM" id="SignalP"/>
    </source>
</evidence>
<dbReference type="CDD" id="cd18618">
    <property type="entry name" value="GH43_Xsa43E-like"/>
    <property type="match status" value="1"/>
</dbReference>
<dbReference type="SUPFAM" id="SSF75005">
    <property type="entry name" value="Arabinanase/levansucrase/invertase"/>
    <property type="match status" value="1"/>
</dbReference>
<evidence type="ECO:0000256" key="8">
    <source>
        <dbReference type="PIRSR" id="PIRSR606710-2"/>
    </source>
</evidence>
<dbReference type="GO" id="GO:0045493">
    <property type="term" value="P:xylan catabolic process"/>
    <property type="evidence" value="ECO:0007669"/>
    <property type="project" value="UniProtKB-KW"/>
</dbReference>
<dbReference type="EMBL" id="WWCP01000001">
    <property type="protein sequence ID" value="MYM80579.1"/>
    <property type="molecule type" value="Genomic_DNA"/>
</dbReference>
<comment type="caution">
    <text evidence="12">The sequence shown here is derived from an EMBL/GenBank/DDBJ whole genome shotgun (WGS) entry which is preliminary data.</text>
</comment>
<dbReference type="InterPro" id="IPR052176">
    <property type="entry name" value="Glycosyl_Hydrlase_43_Enz"/>
</dbReference>
<dbReference type="Gene3D" id="2.115.10.20">
    <property type="entry name" value="Glycosyl hydrolase domain, family 43"/>
    <property type="match status" value="1"/>
</dbReference>
<keyword evidence="5" id="KW-0119">Carbohydrate metabolism</keyword>
<dbReference type="PROSITE" id="PS51175">
    <property type="entry name" value="CBM6"/>
    <property type="match status" value="1"/>
</dbReference>
<evidence type="ECO:0000256" key="4">
    <source>
        <dbReference type="ARBA" id="ARBA00022801"/>
    </source>
</evidence>
<feature type="active site" description="Proton donor" evidence="7">
    <location>
        <position position="204"/>
    </location>
</feature>
<dbReference type="InterPro" id="IPR023296">
    <property type="entry name" value="Glyco_hydro_beta-prop_sf"/>
</dbReference>
<evidence type="ECO:0000256" key="6">
    <source>
        <dbReference type="ARBA" id="ARBA00023295"/>
    </source>
</evidence>
<feature type="chain" id="PRO_5026946606" evidence="10">
    <location>
        <begin position="27"/>
        <end position="463"/>
    </location>
</feature>
<dbReference type="SUPFAM" id="SSF49785">
    <property type="entry name" value="Galactose-binding domain-like"/>
    <property type="match status" value="1"/>
</dbReference>
<feature type="active site" description="Proton acceptor" evidence="7">
    <location>
        <position position="38"/>
    </location>
</feature>
<dbReference type="InterPro" id="IPR006710">
    <property type="entry name" value="Glyco_hydro_43"/>
</dbReference>
<evidence type="ECO:0000256" key="9">
    <source>
        <dbReference type="RuleBase" id="RU361187"/>
    </source>
</evidence>
<dbReference type="GO" id="GO:0004553">
    <property type="term" value="F:hydrolase activity, hydrolyzing O-glycosyl compounds"/>
    <property type="evidence" value="ECO:0007669"/>
    <property type="project" value="InterPro"/>
</dbReference>
<comment type="similarity">
    <text evidence="1 9">Belongs to the glycosyl hydrolase 43 family.</text>
</comment>
<feature type="site" description="Important for catalytic activity, responsible for pKa modulation of the active site Glu and correct orientation of both the proton donor and substrate" evidence="8">
    <location>
        <position position="156"/>
    </location>
</feature>
<feature type="domain" description="CBM6" evidence="11">
    <location>
        <begin position="324"/>
        <end position="463"/>
    </location>
</feature>
<protein>
    <submittedName>
        <fullName evidence="12">Family 43 glycosylhydrolase</fullName>
    </submittedName>
</protein>
<dbReference type="Proteomes" id="UP000474565">
    <property type="component" value="Unassembled WGS sequence"/>
</dbReference>
<keyword evidence="6 9" id="KW-0326">Glycosidase</keyword>
<accession>A0A6L8ME94</accession>
<keyword evidence="4 9" id="KW-0378">Hydrolase</keyword>
<dbReference type="RefSeq" id="WP_161017984.1">
    <property type="nucleotide sequence ID" value="NZ_WWCP01000001.1"/>
</dbReference>
<dbReference type="SMART" id="SM00606">
    <property type="entry name" value="CBD_IV"/>
    <property type="match status" value="1"/>
</dbReference>
<organism evidence="12 13">
    <name type="scientific">Duganella lactea</name>
    <dbReference type="NCBI Taxonomy" id="2692173"/>
    <lineage>
        <taxon>Bacteria</taxon>
        <taxon>Pseudomonadati</taxon>
        <taxon>Pseudomonadota</taxon>
        <taxon>Betaproteobacteria</taxon>
        <taxon>Burkholderiales</taxon>
        <taxon>Oxalobacteraceae</taxon>
        <taxon>Telluria group</taxon>
        <taxon>Duganella</taxon>
    </lineage>
</organism>
<proteinExistence type="inferred from homology"/>
<dbReference type="Pfam" id="PF04616">
    <property type="entry name" value="Glyco_hydro_43"/>
    <property type="match status" value="1"/>
</dbReference>
<dbReference type="InterPro" id="IPR005084">
    <property type="entry name" value="CBM6"/>
</dbReference>
<evidence type="ECO:0000256" key="3">
    <source>
        <dbReference type="ARBA" id="ARBA00022729"/>
    </source>
</evidence>
<gene>
    <name evidence="12" type="ORF">GTP44_01215</name>
</gene>
<dbReference type="PANTHER" id="PTHR43772:SF2">
    <property type="entry name" value="PUTATIVE (AFU_ORTHOLOGUE AFUA_2G04480)-RELATED"/>
    <property type="match status" value="1"/>
</dbReference>
<evidence type="ECO:0000256" key="2">
    <source>
        <dbReference type="ARBA" id="ARBA00022651"/>
    </source>
</evidence>
<dbReference type="InterPro" id="IPR006584">
    <property type="entry name" value="Cellulose-bd_IV"/>
</dbReference>